<reference evidence="1 2" key="1">
    <citation type="submission" date="2016-03" db="EMBL/GenBank/DDBJ databases">
        <title>Sequencing of Lactobacillus Species from Commercial Turkeys.</title>
        <authorList>
            <person name="Johnson T.J."/>
            <person name="Youmans B.P."/>
            <person name="Case K.A."/>
        </authorList>
    </citation>
    <scope>NUCLEOTIDE SEQUENCE [LARGE SCALE GENOMIC DNA]</scope>
    <source>
        <strain evidence="1 2">UMNLA1</strain>
    </source>
</reference>
<dbReference type="Proteomes" id="UP000215261">
    <property type="component" value="Unassembled WGS sequence"/>
</dbReference>
<sequence>MEVSRRIKITGVKELKAALDGNVLKFPKEVNDIVHKHGARLQNQTQSNMDRAYIRGYSTGATKRSTTITNSNFKSEVQPHTEYFPYLEYGTRFMSRRPTLGPAFSKIEPGFRQEITKLMK</sequence>
<dbReference type="InterPro" id="IPR010064">
    <property type="entry name" value="HK97-gp10_tail"/>
</dbReference>
<dbReference type="EMBL" id="LUGO01000030">
    <property type="protein sequence ID" value="OXS41538.1"/>
    <property type="molecule type" value="Genomic_DNA"/>
</dbReference>
<evidence type="ECO:0000313" key="1">
    <source>
        <dbReference type="EMBL" id="OXS41538.1"/>
    </source>
</evidence>
<accession>A0A231Q798</accession>
<evidence type="ECO:0008006" key="3">
    <source>
        <dbReference type="Google" id="ProtNLM"/>
    </source>
</evidence>
<evidence type="ECO:0000313" key="2">
    <source>
        <dbReference type="Proteomes" id="UP000215261"/>
    </source>
</evidence>
<protein>
    <recommendedName>
        <fullName evidence="3">Phage protein</fullName>
    </recommendedName>
</protein>
<organism evidence="1 2">
    <name type="scientific">Ligilactobacillus agilis</name>
    <dbReference type="NCBI Taxonomy" id="1601"/>
    <lineage>
        <taxon>Bacteria</taxon>
        <taxon>Bacillati</taxon>
        <taxon>Bacillota</taxon>
        <taxon>Bacilli</taxon>
        <taxon>Lactobacillales</taxon>
        <taxon>Lactobacillaceae</taxon>
        <taxon>Ligilactobacillus</taxon>
    </lineage>
</organism>
<name>A0A231Q798_9LACO</name>
<dbReference type="NCBIfam" id="TIGR01725">
    <property type="entry name" value="phge_HK97_gp10"/>
    <property type="match status" value="1"/>
</dbReference>
<comment type="caution">
    <text evidence="1">The sequence shown here is derived from an EMBL/GenBank/DDBJ whole genome shotgun (WGS) entry which is preliminary data.</text>
</comment>
<dbReference type="AlphaFoldDB" id="A0A231Q798"/>
<proteinExistence type="predicted"/>
<gene>
    <name evidence="1" type="ORF">AYP69_02590</name>
</gene>